<evidence type="ECO:0000256" key="1">
    <source>
        <dbReference type="SAM" id="Phobius"/>
    </source>
</evidence>
<protein>
    <submittedName>
        <fullName evidence="2">Uncharacterized protein</fullName>
    </submittedName>
</protein>
<gene>
    <name evidence="2" type="ORF">BDV39DRAFT_105353</name>
</gene>
<keyword evidence="1" id="KW-0812">Transmembrane</keyword>
<organism evidence="2 3">
    <name type="scientific">Aspergillus sergii</name>
    <dbReference type="NCBI Taxonomy" id="1034303"/>
    <lineage>
        <taxon>Eukaryota</taxon>
        <taxon>Fungi</taxon>
        <taxon>Dikarya</taxon>
        <taxon>Ascomycota</taxon>
        <taxon>Pezizomycotina</taxon>
        <taxon>Eurotiomycetes</taxon>
        <taxon>Eurotiomycetidae</taxon>
        <taxon>Eurotiales</taxon>
        <taxon>Aspergillaceae</taxon>
        <taxon>Aspergillus</taxon>
        <taxon>Aspergillus subgen. Circumdati</taxon>
    </lineage>
</organism>
<evidence type="ECO:0000313" key="3">
    <source>
        <dbReference type="Proteomes" id="UP000325945"/>
    </source>
</evidence>
<feature type="transmembrane region" description="Helical" evidence="1">
    <location>
        <begin position="25"/>
        <end position="48"/>
    </location>
</feature>
<dbReference type="Proteomes" id="UP000325945">
    <property type="component" value="Unassembled WGS sequence"/>
</dbReference>
<keyword evidence="1" id="KW-0472">Membrane</keyword>
<dbReference type="EMBL" id="ML741809">
    <property type="protein sequence ID" value="KAE8325297.1"/>
    <property type="molecule type" value="Genomic_DNA"/>
</dbReference>
<keyword evidence="3" id="KW-1185">Reference proteome</keyword>
<keyword evidence="1" id="KW-1133">Transmembrane helix</keyword>
<reference evidence="3" key="1">
    <citation type="submission" date="2019-04" db="EMBL/GenBank/DDBJ databases">
        <title>Friends and foes A comparative genomics studyof 23 Aspergillus species from section Flavi.</title>
        <authorList>
            <consortium name="DOE Joint Genome Institute"/>
            <person name="Kjaerbolling I."/>
            <person name="Vesth T."/>
            <person name="Frisvad J.C."/>
            <person name="Nybo J.L."/>
            <person name="Theobald S."/>
            <person name="Kildgaard S."/>
            <person name="Isbrandt T."/>
            <person name="Kuo A."/>
            <person name="Sato A."/>
            <person name="Lyhne E.K."/>
            <person name="Kogle M.E."/>
            <person name="Wiebenga A."/>
            <person name="Kun R.S."/>
            <person name="Lubbers R.J."/>
            <person name="Makela M.R."/>
            <person name="Barry K."/>
            <person name="Chovatia M."/>
            <person name="Clum A."/>
            <person name="Daum C."/>
            <person name="Haridas S."/>
            <person name="He G."/>
            <person name="LaButti K."/>
            <person name="Lipzen A."/>
            <person name="Mondo S."/>
            <person name="Riley R."/>
            <person name="Salamov A."/>
            <person name="Simmons B.A."/>
            <person name="Magnuson J.K."/>
            <person name="Henrissat B."/>
            <person name="Mortensen U.H."/>
            <person name="Larsen T.O."/>
            <person name="Devries R.P."/>
            <person name="Grigoriev I.V."/>
            <person name="Machida M."/>
            <person name="Baker S.E."/>
            <person name="Andersen M.R."/>
        </authorList>
    </citation>
    <scope>NUCLEOTIDE SEQUENCE [LARGE SCALE GENOMIC DNA]</scope>
    <source>
        <strain evidence="3">CBS 130017</strain>
    </source>
</reference>
<dbReference type="AlphaFoldDB" id="A0A5N6WWK1"/>
<accession>A0A5N6WWK1</accession>
<name>A0A5N6WWK1_9EURO</name>
<evidence type="ECO:0000313" key="2">
    <source>
        <dbReference type="EMBL" id="KAE8325297.1"/>
    </source>
</evidence>
<sequence length="73" mass="8110">MLLISPQYTIHDLKKSRFFGLESRALALGVASLSLLLPLFSFTTRFGLESLLPLLFPVPVSHGRVRGILSDVR</sequence>
<proteinExistence type="predicted"/>